<evidence type="ECO:0000259" key="7">
    <source>
        <dbReference type="PROSITE" id="PS50110"/>
    </source>
</evidence>
<dbReference type="OrthoDB" id="5401077at2"/>
<dbReference type="SUPFAM" id="SSF52540">
    <property type="entry name" value="P-loop containing nucleoside triphosphate hydrolases"/>
    <property type="match status" value="1"/>
</dbReference>
<evidence type="ECO:0000256" key="3">
    <source>
        <dbReference type="ARBA" id="ARBA00023015"/>
    </source>
</evidence>
<feature type="domain" description="Sigma-54 factor interaction" evidence="6">
    <location>
        <begin position="143"/>
        <end position="371"/>
    </location>
</feature>
<keyword evidence="1" id="KW-0547">Nucleotide-binding</keyword>
<evidence type="ECO:0000259" key="6">
    <source>
        <dbReference type="PROSITE" id="PS50045"/>
    </source>
</evidence>
<dbReference type="SUPFAM" id="SSF52172">
    <property type="entry name" value="CheY-like"/>
    <property type="match status" value="1"/>
</dbReference>
<dbReference type="SMART" id="SM00382">
    <property type="entry name" value="AAA"/>
    <property type="match status" value="1"/>
</dbReference>
<dbReference type="InterPro" id="IPR058031">
    <property type="entry name" value="AAA_lid_NorR"/>
</dbReference>
<proteinExistence type="predicted"/>
<keyword evidence="5" id="KW-0597">Phosphoprotein</keyword>
<sequence length="452" mass="50748">MSKAKIIIVEDDAMTRRILVRMLSPLYNVSDFGNGEDAYRHFLDQGAQLVLTDMKMPKMDGMELLTRVKEASPDTVVIMITGFSSIDSAVTAIKHGAHDYIAKPFEPADVAHRLQRALREKRLEQKVEALNQERAIDSGRYHFVTANAEMLNVLELAKRVARTDSTVLIQGETGVGKELVARLIHQWSPRNEFPFVPVNCSALADGVVESELFGHEKGAFTGAVGHRIGYFEMADQGTLLLDEIGTANSNFQVKLLRALQDRSIYRVGSATAINVNVRVIASTNQNLRQEAEADLFRSDLYYRLSVMTLHIPPLRERKDDIPLLVEYFLSKYRHINPRVVDIDAAGLTALNAYNFPGNVRELENIIERAMILERGRTLSSESLFIDSRHVSPPEEPTATMPPGENLPIREAEKQHILKVLEKCNGKKLLAAEMLGINKTTLWRKMKKYGLDG</sequence>
<dbReference type="InterPro" id="IPR009057">
    <property type="entry name" value="Homeodomain-like_sf"/>
</dbReference>
<dbReference type="Pfam" id="PF02954">
    <property type="entry name" value="HTH_8"/>
    <property type="match status" value="1"/>
</dbReference>
<dbReference type="InterPro" id="IPR025944">
    <property type="entry name" value="Sigma_54_int_dom_CS"/>
</dbReference>
<dbReference type="GO" id="GO:0043565">
    <property type="term" value="F:sequence-specific DNA binding"/>
    <property type="evidence" value="ECO:0007669"/>
    <property type="project" value="InterPro"/>
</dbReference>
<dbReference type="Proteomes" id="UP000199409">
    <property type="component" value="Unassembled WGS sequence"/>
</dbReference>
<dbReference type="FunFam" id="3.40.50.300:FF:000006">
    <property type="entry name" value="DNA-binding transcriptional regulator NtrC"/>
    <property type="match status" value="1"/>
</dbReference>
<keyword evidence="2" id="KW-0067">ATP-binding</keyword>
<keyword evidence="4" id="KW-0804">Transcription</keyword>
<dbReference type="InterPro" id="IPR003593">
    <property type="entry name" value="AAA+_ATPase"/>
</dbReference>
<name>A0A1H4BEI3_9BACT</name>
<organism evidence="8 9">
    <name type="scientific">Desulfuromusa kysingii</name>
    <dbReference type="NCBI Taxonomy" id="37625"/>
    <lineage>
        <taxon>Bacteria</taxon>
        <taxon>Pseudomonadati</taxon>
        <taxon>Thermodesulfobacteriota</taxon>
        <taxon>Desulfuromonadia</taxon>
        <taxon>Desulfuromonadales</taxon>
        <taxon>Geopsychrobacteraceae</taxon>
        <taxon>Desulfuromusa</taxon>
    </lineage>
</organism>
<dbReference type="SUPFAM" id="SSF46689">
    <property type="entry name" value="Homeodomain-like"/>
    <property type="match status" value="1"/>
</dbReference>
<dbReference type="GO" id="GO:0005524">
    <property type="term" value="F:ATP binding"/>
    <property type="evidence" value="ECO:0007669"/>
    <property type="project" value="UniProtKB-KW"/>
</dbReference>
<keyword evidence="9" id="KW-1185">Reference proteome</keyword>
<dbReference type="InterPro" id="IPR011006">
    <property type="entry name" value="CheY-like_superfamily"/>
</dbReference>
<feature type="modified residue" description="4-aspartylphosphate" evidence="5">
    <location>
        <position position="53"/>
    </location>
</feature>
<dbReference type="InterPro" id="IPR001789">
    <property type="entry name" value="Sig_transdc_resp-reg_receiver"/>
</dbReference>
<dbReference type="InterPro" id="IPR002078">
    <property type="entry name" value="Sigma_54_int"/>
</dbReference>
<dbReference type="STRING" id="37625.SAMN05660420_02160"/>
<dbReference type="CDD" id="cd00009">
    <property type="entry name" value="AAA"/>
    <property type="match status" value="1"/>
</dbReference>
<dbReference type="PRINTS" id="PR01590">
    <property type="entry name" value="HTHFIS"/>
</dbReference>
<dbReference type="GO" id="GO:0000160">
    <property type="term" value="P:phosphorelay signal transduction system"/>
    <property type="evidence" value="ECO:0007669"/>
    <property type="project" value="InterPro"/>
</dbReference>
<evidence type="ECO:0000313" key="9">
    <source>
        <dbReference type="Proteomes" id="UP000199409"/>
    </source>
</evidence>
<dbReference type="Pfam" id="PF00072">
    <property type="entry name" value="Response_reg"/>
    <property type="match status" value="1"/>
</dbReference>
<keyword evidence="3" id="KW-0805">Transcription regulation</keyword>
<dbReference type="AlphaFoldDB" id="A0A1H4BEI3"/>
<evidence type="ECO:0000256" key="5">
    <source>
        <dbReference type="PROSITE-ProRule" id="PRU00169"/>
    </source>
</evidence>
<dbReference type="Pfam" id="PF00158">
    <property type="entry name" value="Sigma54_activat"/>
    <property type="match status" value="1"/>
</dbReference>
<dbReference type="PROSITE" id="PS50045">
    <property type="entry name" value="SIGMA54_INTERACT_4"/>
    <property type="match status" value="1"/>
</dbReference>
<dbReference type="PROSITE" id="PS50110">
    <property type="entry name" value="RESPONSE_REGULATORY"/>
    <property type="match status" value="1"/>
</dbReference>
<evidence type="ECO:0000256" key="4">
    <source>
        <dbReference type="ARBA" id="ARBA00023163"/>
    </source>
</evidence>
<dbReference type="Gene3D" id="3.40.50.2300">
    <property type="match status" value="1"/>
</dbReference>
<dbReference type="PROSITE" id="PS00688">
    <property type="entry name" value="SIGMA54_INTERACT_3"/>
    <property type="match status" value="1"/>
</dbReference>
<feature type="domain" description="Response regulatory" evidence="7">
    <location>
        <begin position="5"/>
        <end position="118"/>
    </location>
</feature>
<dbReference type="RefSeq" id="WP_092348072.1">
    <property type="nucleotide sequence ID" value="NZ_FNQN01000006.1"/>
</dbReference>
<evidence type="ECO:0000256" key="1">
    <source>
        <dbReference type="ARBA" id="ARBA00022741"/>
    </source>
</evidence>
<dbReference type="Pfam" id="PF25601">
    <property type="entry name" value="AAA_lid_14"/>
    <property type="match status" value="1"/>
</dbReference>
<dbReference type="InterPro" id="IPR025662">
    <property type="entry name" value="Sigma_54_int_dom_ATP-bd_1"/>
</dbReference>
<reference evidence="8 9" key="1">
    <citation type="submission" date="2016-10" db="EMBL/GenBank/DDBJ databases">
        <authorList>
            <person name="de Groot N.N."/>
        </authorList>
    </citation>
    <scope>NUCLEOTIDE SEQUENCE [LARGE SCALE GENOMIC DNA]</scope>
    <source>
        <strain evidence="8 9">DSM 7343</strain>
    </source>
</reference>
<dbReference type="GO" id="GO:0006355">
    <property type="term" value="P:regulation of DNA-templated transcription"/>
    <property type="evidence" value="ECO:0007669"/>
    <property type="project" value="InterPro"/>
</dbReference>
<dbReference type="PROSITE" id="PS00675">
    <property type="entry name" value="SIGMA54_INTERACT_1"/>
    <property type="match status" value="1"/>
</dbReference>
<dbReference type="PANTHER" id="PTHR32071">
    <property type="entry name" value="TRANSCRIPTIONAL REGULATORY PROTEIN"/>
    <property type="match status" value="1"/>
</dbReference>
<accession>A0A1H4BEI3</accession>
<dbReference type="PANTHER" id="PTHR32071:SF119">
    <property type="entry name" value="SIGMA L-DEPENDENT TRANSCRIPTIONAL REGULATOR YPLP-RELATED"/>
    <property type="match status" value="1"/>
</dbReference>
<evidence type="ECO:0000256" key="2">
    <source>
        <dbReference type="ARBA" id="ARBA00022840"/>
    </source>
</evidence>
<protein>
    <submittedName>
        <fullName evidence="8">Two component, sigma54 specific, transcriptional regulator, Fis family</fullName>
    </submittedName>
</protein>
<evidence type="ECO:0000313" key="8">
    <source>
        <dbReference type="EMBL" id="SEA46398.1"/>
    </source>
</evidence>
<dbReference type="Gene3D" id="3.40.50.300">
    <property type="entry name" value="P-loop containing nucleotide triphosphate hydrolases"/>
    <property type="match status" value="1"/>
</dbReference>
<dbReference type="InterPro" id="IPR002197">
    <property type="entry name" value="HTH_Fis"/>
</dbReference>
<dbReference type="Gene3D" id="1.10.8.60">
    <property type="match status" value="1"/>
</dbReference>
<dbReference type="SMART" id="SM00448">
    <property type="entry name" value="REC"/>
    <property type="match status" value="1"/>
</dbReference>
<dbReference type="Gene3D" id="1.10.10.60">
    <property type="entry name" value="Homeodomain-like"/>
    <property type="match status" value="1"/>
</dbReference>
<dbReference type="EMBL" id="FNQN01000006">
    <property type="protein sequence ID" value="SEA46398.1"/>
    <property type="molecule type" value="Genomic_DNA"/>
</dbReference>
<gene>
    <name evidence="8" type="ORF">SAMN05660420_02160</name>
</gene>
<dbReference type="InterPro" id="IPR027417">
    <property type="entry name" value="P-loop_NTPase"/>
</dbReference>